<evidence type="ECO:0000256" key="1">
    <source>
        <dbReference type="SAM" id="SignalP"/>
    </source>
</evidence>
<evidence type="ECO:0000313" key="3">
    <source>
        <dbReference type="RefSeq" id="XP_022827722.1"/>
    </source>
</evidence>
<name>A0A9J7EFU1_SPOLT</name>
<proteinExistence type="predicted"/>
<dbReference type="AlphaFoldDB" id="A0A9J7EFU1"/>
<dbReference type="KEGG" id="sliu:111357322"/>
<protein>
    <submittedName>
        <fullName evidence="3">Uncharacterized protein LOC111357322</fullName>
    </submittedName>
</protein>
<dbReference type="RefSeq" id="XP_022827722.1">
    <property type="nucleotide sequence ID" value="XM_022971954.1"/>
</dbReference>
<organism evidence="2 3">
    <name type="scientific">Spodoptera litura</name>
    <name type="common">Asian cotton leafworm</name>
    <dbReference type="NCBI Taxonomy" id="69820"/>
    <lineage>
        <taxon>Eukaryota</taxon>
        <taxon>Metazoa</taxon>
        <taxon>Ecdysozoa</taxon>
        <taxon>Arthropoda</taxon>
        <taxon>Hexapoda</taxon>
        <taxon>Insecta</taxon>
        <taxon>Pterygota</taxon>
        <taxon>Neoptera</taxon>
        <taxon>Endopterygota</taxon>
        <taxon>Lepidoptera</taxon>
        <taxon>Glossata</taxon>
        <taxon>Ditrysia</taxon>
        <taxon>Noctuoidea</taxon>
        <taxon>Noctuidae</taxon>
        <taxon>Amphipyrinae</taxon>
        <taxon>Spodoptera</taxon>
    </lineage>
</organism>
<dbReference type="Proteomes" id="UP000301870">
    <property type="component" value="Chromosome 24"/>
</dbReference>
<keyword evidence="2" id="KW-1185">Reference proteome</keyword>
<feature type="chain" id="PRO_5039915829" evidence="1">
    <location>
        <begin position="24"/>
        <end position="235"/>
    </location>
</feature>
<dbReference type="OrthoDB" id="7488454at2759"/>
<sequence length="235" mass="27225">MHYHSASELLFCILLIHCIQVNSTTKQLDIRHPNGNIFNVLLGLYKVNPLKSSKVYKAFSEDMLLGRGDKTHIVLNFESDEYAKEQMKTNLHEIEKIIHKKSEKPRNHLEKPEYDINDVSTENFKVDIVLNDKILAKEQLKKSYQDKEEFGSLFGHIGSNEIFDNALPVTKLLPMNRIKFQSRHVSKPKFNEFELIRDDGKFSMPTSTMLEVRDKNQEDSPADLRLDKVPDVVVI</sequence>
<dbReference type="GeneID" id="111357322"/>
<accession>A0A9J7EFU1</accession>
<feature type="signal peptide" evidence="1">
    <location>
        <begin position="1"/>
        <end position="23"/>
    </location>
</feature>
<reference evidence="3" key="1">
    <citation type="submission" date="2025-08" db="UniProtKB">
        <authorList>
            <consortium name="RefSeq"/>
        </authorList>
    </citation>
    <scope>IDENTIFICATION</scope>
    <source>
        <strain evidence="3">Ishihara</strain>
        <tissue evidence="3">Whole body</tissue>
    </source>
</reference>
<evidence type="ECO:0000313" key="2">
    <source>
        <dbReference type="Proteomes" id="UP000301870"/>
    </source>
</evidence>
<keyword evidence="1" id="KW-0732">Signal</keyword>
<gene>
    <name evidence="3" type="primary">LOC111357322</name>
</gene>